<name>A0AAE0ZDA2_9GAST</name>
<proteinExistence type="predicted"/>
<evidence type="ECO:0000313" key="1">
    <source>
        <dbReference type="EMBL" id="KAK3767080.1"/>
    </source>
</evidence>
<evidence type="ECO:0000313" key="2">
    <source>
        <dbReference type="Proteomes" id="UP001283361"/>
    </source>
</evidence>
<dbReference type="EMBL" id="JAWDGP010004170">
    <property type="protein sequence ID" value="KAK3767080.1"/>
    <property type="molecule type" value="Genomic_DNA"/>
</dbReference>
<sequence length="79" mass="8813">MYLYWLTNEDHALVDLQGVGMAFHISSCALLSGLSSPLHGKDWGVQFKRLTTKAHLWQKARSTVPSCALQIQLSTVKID</sequence>
<keyword evidence="2" id="KW-1185">Reference proteome</keyword>
<gene>
    <name evidence="1" type="ORF">RRG08_017954</name>
</gene>
<protein>
    <submittedName>
        <fullName evidence="1">Uncharacterized protein</fullName>
    </submittedName>
</protein>
<organism evidence="1 2">
    <name type="scientific">Elysia crispata</name>
    <name type="common">lettuce slug</name>
    <dbReference type="NCBI Taxonomy" id="231223"/>
    <lineage>
        <taxon>Eukaryota</taxon>
        <taxon>Metazoa</taxon>
        <taxon>Spiralia</taxon>
        <taxon>Lophotrochozoa</taxon>
        <taxon>Mollusca</taxon>
        <taxon>Gastropoda</taxon>
        <taxon>Heterobranchia</taxon>
        <taxon>Euthyneura</taxon>
        <taxon>Panpulmonata</taxon>
        <taxon>Sacoglossa</taxon>
        <taxon>Placobranchoidea</taxon>
        <taxon>Plakobranchidae</taxon>
        <taxon>Elysia</taxon>
    </lineage>
</organism>
<accession>A0AAE0ZDA2</accession>
<dbReference type="Proteomes" id="UP001283361">
    <property type="component" value="Unassembled WGS sequence"/>
</dbReference>
<reference evidence="1" key="1">
    <citation type="journal article" date="2023" name="G3 (Bethesda)">
        <title>A reference genome for the long-term kleptoplast-retaining sea slug Elysia crispata morphotype clarki.</title>
        <authorList>
            <person name="Eastman K.E."/>
            <person name="Pendleton A.L."/>
            <person name="Shaikh M.A."/>
            <person name="Suttiyut T."/>
            <person name="Ogas R."/>
            <person name="Tomko P."/>
            <person name="Gavelis G."/>
            <person name="Widhalm J.R."/>
            <person name="Wisecaver J.H."/>
        </authorList>
    </citation>
    <scope>NUCLEOTIDE SEQUENCE</scope>
    <source>
        <strain evidence="1">ECLA1</strain>
    </source>
</reference>
<dbReference type="AlphaFoldDB" id="A0AAE0ZDA2"/>
<comment type="caution">
    <text evidence="1">The sequence shown here is derived from an EMBL/GenBank/DDBJ whole genome shotgun (WGS) entry which is preliminary data.</text>
</comment>